<accession>A0A380JRJ8</accession>
<evidence type="ECO:0000259" key="1">
    <source>
        <dbReference type="PROSITE" id="PS50943"/>
    </source>
</evidence>
<keyword evidence="2" id="KW-0238">DNA-binding</keyword>
<dbReference type="InterPro" id="IPR053163">
    <property type="entry name" value="HTH-type_regulator_Rgg"/>
</dbReference>
<reference evidence="2 3" key="1">
    <citation type="submission" date="2018-06" db="EMBL/GenBank/DDBJ databases">
        <authorList>
            <consortium name="Pathogen Informatics"/>
            <person name="Doyle S."/>
        </authorList>
    </citation>
    <scope>NUCLEOTIDE SEQUENCE [LARGE SCALE GENOMIC DNA]</scope>
    <source>
        <strain evidence="2 3">NCTC12092</strain>
    </source>
</reference>
<organism evidence="2 3">
    <name type="scientific">Streptococcus equi subsp. equi</name>
    <dbReference type="NCBI Taxonomy" id="148942"/>
    <lineage>
        <taxon>Bacteria</taxon>
        <taxon>Bacillati</taxon>
        <taxon>Bacillota</taxon>
        <taxon>Bacilli</taxon>
        <taxon>Lactobacillales</taxon>
        <taxon>Streptococcaceae</taxon>
        <taxon>Streptococcus</taxon>
    </lineage>
</organism>
<dbReference type="InterPro" id="IPR010982">
    <property type="entry name" value="Lambda_DNA-bd_dom_sf"/>
</dbReference>
<dbReference type="CDD" id="cd00093">
    <property type="entry name" value="HTH_XRE"/>
    <property type="match status" value="1"/>
</dbReference>
<dbReference type="SMART" id="SM00530">
    <property type="entry name" value="HTH_XRE"/>
    <property type="match status" value="1"/>
</dbReference>
<dbReference type="AlphaFoldDB" id="A0A380JRJ8"/>
<dbReference type="SUPFAM" id="SSF47413">
    <property type="entry name" value="lambda repressor-like DNA-binding domains"/>
    <property type="match status" value="1"/>
</dbReference>
<dbReference type="InterPro" id="IPR001387">
    <property type="entry name" value="Cro/C1-type_HTH"/>
</dbReference>
<dbReference type="RefSeq" id="WP_115251176.1">
    <property type="nucleotide sequence ID" value="NZ_UHFF01000002.1"/>
</dbReference>
<dbReference type="Pfam" id="PF01381">
    <property type="entry name" value="HTH_3"/>
    <property type="match status" value="1"/>
</dbReference>
<name>A0A380JRJ8_9STRE</name>
<sequence>MNIREKFKAIRKQRRLSLKTLGKVAGSATSISDFENGKTNLSNDVLLQLLGFMIVEINELFEWEDFHEKELIEAIKQIELAIKSKHIPTLSQLQQDFQSLSKTKGQYIYHIISLILTITIAEYQDKKIDPHIMSELTDYFFSLEYWTNLDVGLLGNIVHYMTTDALILLTNDILEHTPQILRNNLDRIRIDTVLNCLTVLINRKEEKASRALLKLLFNKHYPNYFAFEKLYLHELQAVYDFNWKDKEQALAAHHVILATISLLFTAEEAKEWDSFFQENTSSF</sequence>
<dbReference type="InterPro" id="IPR010057">
    <property type="entry name" value="Transcription_activator_Rgg_C"/>
</dbReference>
<dbReference type="NCBIfam" id="TIGR01716">
    <property type="entry name" value="RGG_Cterm"/>
    <property type="match status" value="1"/>
</dbReference>
<proteinExistence type="predicted"/>
<feature type="domain" description="HTH cro/C1-type" evidence="1">
    <location>
        <begin position="7"/>
        <end position="60"/>
    </location>
</feature>
<dbReference type="Proteomes" id="UP000254461">
    <property type="component" value="Unassembled WGS sequence"/>
</dbReference>
<dbReference type="Pfam" id="PF21259">
    <property type="entry name" value="Rgg_C"/>
    <property type="match status" value="1"/>
</dbReference>
<evidence type="ECO:0000313" key="3">
    <source>
        <dbReference type="Proteomes" id="UP000254461"/>
    </source>
</evidence>
<dbReference type="PROSITE" id="PS50943">
    <property type="entry name" value="HTH_CROC1"/>
    <property type="match status" value="1"/>
</dbReference>
<dbReference type="PANTHER" id="PTHR37038">
    <property type="entry name" value="TRANSCRIPTIONAL REGULATOR-RELATED"/>
    <property type="match status" value="1"/>
</dbReference>
<protein>
    <submittedName>
        <fullName evidence="2">DNA-binding protein</fullName>
    </submittedName>
</protein>
<dbReference type="Gene3D" id="1.10.260.40">
    <property type="entry name" value="lambda repressor-like DNA-binding domains"/>
    <property type="match status" value="1"/>
</dbReference>
<dbReference type="PANTHER" id="PTHR37038:SF12">
    <property type="entry name" value="TRANSCRIPTIONAL REGULATOR"/>
    <property type="match status" value="1"/>
</dbReference>
<evidence type="ECO:0000313" key="2">
    <source>
        <dbReference type="EMBL" id="SUN47452.1"/>
    </source>
</evidence>
<dbReference type="GO" id="GO:0003677">
    <property type="term" value="F:DNA binding"/>
    <property type="evidence" value="ECO:0007669"/>
    <property type="project" value="UniProtKB-KW"/>
</dbReference>
<gene>
    <name evidence="2" type="ORF">NCTC12092_01433</name>
</gene>
<dbReference type="EMBL" id="UHFF01000002">
    <property type="protein sequence ID" value="SUN47452.1"/>
    <property type="molecule type" value="Genomic_DNA"/>
</dbReference>